<sequence>MMRVSSKSRLTQPGGHVSVMPKSLLKQSRPSLVPSTRPESGCEKTAQNEADGKHSLGGSQRPADVQRGHRRYLLPGNVKIDFYGRHGALLPGSIGNRSVVSLIAFLLKLEANRSRCHQLPEYQGRNGLMGISLIEPLVLKEER</sequence>
<evidence type="ECO:0000313" key="3">
    <source>
        <dbReference type="Proteomes" id="UP000278823"/>
    </source>
</evidence>
<organism evidence="2 3">
    <name type="scientific">Rhizobium vallis</name>
    <dbReference type="NCBI Taxonomy" id="634290"/>
    <lineage>
        <taxon>Bacteria</taxon>
        <taxon>Pseudomonadati</taxon>
        <taxon>Pseudomonadota</taxon>
        <taxon>Alphaproteobacteria</taxon>
        <taxon>Hyphomicrobiales</taxon>
        <taxon>Rhizobiaceae</taxon>
        <taxon>Rhizobium/Agrobacterium group</taxon>
        <taxon>Rhizobium</taxon>
    </lineage>
</organism>
<evidence type="ECO:0000313" key="2">
    <source>
        <dbReference type="EMBL" id="RUM27251.1"/>
    </source>
</evidence>
<accession>A0A432PTL5</accession>
<keyword evidence="3" id="KW-1185">Reference proteome</keyword>
<protein>
    <submittedName>
        <fullName evidence="2">Uncharacterized protein</fullName>
    </submittedName>
</protein>
<name>A0A432PTL5_9HYPH</name>
<dbReference type="Proteomes" id="UP000278823">
    <property type="component" value="Unassembled WGS sequence"/>
</dbReference>
<comment type="caution">
    <text evidence="2">The sequence shown here is derived from an EMBL/GenBank/DDBJ whole genome shotgun (WGS) entry which is preliminary data.</text>
</comment>
<feature type="compositionally biased region" description="Polar residues" evidence="1">
    <location>
        <begin position="25"/>
        <end position="38"/>
    </location>
</feature>
<reference evidence="3" key="1">
    <citation type="submission" date="2018-11" db="EMBL/GenBank/DDBJ databases">
        <title>Rhizobium chutanense sp. nov., isolated from root nodules of Phaseolus vulgaris in China.</title>
        <authorList>
            <person name="Huo Y."/>
        </authorList>
    </citation>
    <scope>NUCLEOTIDE SEQUENCE [LARGE SCALE GENOMIC DNA]</scope>
    <source>
        <strain evidence="3">CCBAU 65647</strain>
    </source>
</reference>
<dbReference type="EMBL" id="RJTH01000001">
    <property type="protein sequence ID" value="RUM27251.1"/>
    <property type="molecule type" value="Genomic_DNA"/>
</dbReference>
<proteinExistence type="predicted"/>
<feature type="region of interest" description="Disordered" evidence="1">
    <location>
        <begin position="1"/>
        <end position="67"/>
    </location>
</feature>
<dbReference type="AlphaFoldDB" id="A0A432PTL5"/>
<feature type="compositionally biased region" description="Polar residues" evidence="1">
    <location>
        <begin position="1"/>
        <end position="11"/>
    </location>
</feature>
<evidence type="ECO:0000256" key="1">
    <source>
        <dbReference type="SAM" id="MobiDB-lite"/>
    </source>
</evidence>
<gene>
    <name evidence="2" type="ORF">EFQ99_03390</name>
</gene>